<keyword evidence="14" id="KW-1185">Reference proteome</keyword>
<dbReference type="InterPro" id="IPR011112">
    <property type="entry name" value="Rho-like_N"/>
</dbReference>
<name>A0A1Y0ITP5_9BACL</name>
<dbReference type="AlphaFoldDB" id="A0A1Y0ITP5"/>
<dbReference type="PANTHER" id="PTHR46425">
    <property type="entry name" value="TRANSCRIPTION TERMINATION FACTOR RHO"/>
    <property type="match status" value="1"/>
</dbReference>
<dbReference type="EMBL" id="CP021434">
    <property type="protein sequence ID" value="ARU63797.1"/>
    <property type="molecule type" value="Genomic_DNA"/>
</dbReference>
<evidence type="ECO:0000313" key="14">
    <source>
        <dbReference type="Proteomes" id="UP000195437"/>
    </source>
</evidence>
<dbReference type="CDD" id="cd01128">
    <property type="entry name" value="rho_factor_C"/>
    <property type="match status" value="1"/>
</dbReference>
<dbReference type="GO" id="GO:0004386">
    <property type="term" value="F:helicase activity"/>
    <property type="evidence" value="ECO:0007669"/>
    <property type="project" value="UniProtKB-UniRule"/>
</dbReference>
<keyword evidence="4 9" id="KW-0347">Helicase</keyword>
<dbReference type="SMART" id="SM00382">
    <property type="entry name" value="AAA"/>
    <property type="match status" value="1"/>
</dbReference>
<sequence>MIVGERALHNIAELELMKLTELYKLAKQFEIPYYGTLKKRELIFAILRAQAEVEGFMFAEGVLDIMQDGYGFLRPVGYTPSGEDIYVAASQIRRFDLRTGDRVSGKVRKPKENERYFGLLQVEAVNSVSPEVAAERIHFPALTPLFPTRKFTMETAAEKYSTRIIDLLTPVGFGQRGLIVAPPKAGKTMLLKEIANSITTNHPEVELFVLLIDERPEEVTDMQRSVNAEVVASTFDELPENHIKVSELVLERAMRLVEHGKDVVILMDSITRLARAYNLVIPPSGRTLSGGIDPAALHRPKRFFGAARNIEEGGSLTILATALVDTGSRMDDVIYEEFKGTGNMELQLDRRLAEKRIFPAIDIRKSGTRREELLLSQDHLDKIWAMRKSMSDNPDFTDIFLKTLKKTKTNEDFLATIEGSKEAKQLNKEEAKGTDAR</sequence>
<evidence type="ECO:0000256" key="11">
    <source>
        <dbReference type="PROSITE-ProRule" id="PRU01203"/>
    </source>
</evidence>
<evidence type="ECO:0000256" key="1">
    <source>
        <dbReference type="ARBA" id="ARBA00022472"/>
    </source>
</evidence>
<dbReference type="Pfam" id="PF07498">
    <property type="entry name" value="Rho_N"/>
    <property type="match status" value="1"/>
</dbReference>
<keyword evidence="7 9" id="KW-0805">Transcription regulation</keyword>
<dbReference type="Proteomes" id="UP000195437">
    <property type="component" value="Chromosome"/>
</dbReference>
<keyword evidence="8 9" id="KW-0804">Transcription</keyword>
<dbReference type="Gene3D" id="3.40.50.300">
    <property type="entry name" value="P-loop containing nucleotide triphosphate hydrolases"/>
    <property type="match status" value="1"/>
</dbReference>
<evidence type="ECO:0000256" key="8">
    <source>
        <dbReference type="ARBA" id="ARBA00023163"/>
    </source>
</evidence>
<dbReference type="EC" id="3.6.4.-" evidence="9 10"/>
<dbReference type="SUPFAM" id="SSF52540">
    <property type="entry name" value="P-loop containing nucleoside triphosphate hydrolases"/>
    <property type="match status" value="1"/>
</dbReference>
<dbReference type="InterPro" id="IPR000194">
    <property type="entry name" value="ATPase_F1/V1/A1_a/bsu_nucl-bd"/>
</dbReference>
<feature type="binding site" evidence="9">
    <location>
        <begin position="184"/>
        <end position="189"/>
    </location>
    <ligand>
        <name>ATP</name>
        <dbReference type="ChEBI" id="CHEBI:30616"/>
    </ligand>
</feature>
<accession>A0A1Y0ITP5</accession>
<proteinExistence type="inferred from homology"/>
<dbReference type="SUPFAM" id="SSF68912">
    <property type="entry name" value="Rho N-terminal domain-like"/>
    <property type="match status" value="1"/>
</dbReference>
<dbReference type="GO" id="GO:0005524">
    <property type="term" value="F:ATP binding"/>
    <property type="evidence" value="ECO:0007669"/>
    <property type="project" value="UniProtKB-UniRule"/>
</dbReference>
<evidence type="ECO:0000313" key="13">
    <source>
        <dbReference type="EMBL" id="ARU63797.1"/>
    </source>
</evidence>
<keyword evidence="5 9" id="KW-0067">ATP-binding</keyword>
<dbReference type="SMART" id="SM00959">
    <property type="entry name" value="Rho_N"/>
    <property type="match status" value="1"/>
</dbReference>
<dbReference type="GO" id="GO:0016787">
    <property type="term" value="F:hydrolase activity"/>
    <property type="evidence" value="ECO:0007669"/>
    <property type="project" value="UniProtKB-KW"/>
</dbReference>
<keyword evidence="1 9" id="KW-0806">Transcription termination</keyword>
<comment type="function">
    <text evidence="9">Facilitates transcription termination by a mechanism that involves Rho binding to the nascent RNA, activation of Rho's RNA-dependent ATPase activity, and release of the mRNA from the DNA template.</text>
</comment>
<gene>
    <name evidence="9" type="primary">rho</name>
    <name evidence="13" type="ORF">CBW65_05335</name>
</gene>
<dbReference type="FunFam" id="3.40.50.300:FF:000072">
    <property type="entry name" value="Transcription termination factor Rho"/>
    <property type="match status" value="1"/>
</dbReference>
<dbReference type="Gene3D" id="1.10.720.10">
    <property type="match status" value="1"/>
</dbReference>
<dbReference type="GO" id="GO:0008186">
    <property type="term" value="F:ATP-dependent activity, acting on RNA"/>
    <property type="evidence" value="ECO:0007669"/>
    <property type="project" value="UniProtKB-UniRule"/>
</dbReference>
<comment type="subunit">
    <text evidence="9">Homohexamer. The homohexamer assembles into an open ring structure.</text>
</comment>
<dbReference type="InterPro" id="IPR041703">
    <property type="entry name" value="Rho_factor_ATP-bd"/>
</dbReference>
<dbReference type="InterPro" id="IPR011113">
    <property type="entry name" value="Rho_RNA-bd"/>
</dbReference>
<dbReference type="HAMAP" id="MF_01884">
    <property type="entry name" value="Rho"/>
    <property type="match status" value="1"/>
</dbReference>
<feature type="binding site" evidence="9">
    <location>
        <begin position="172"/>
        <end position="177"/>
    </location>
    <ligand>
        <name>ATP</name>
        <dbReference type="ChEBI" id="CHEBI:30616"/>
    </ligand>
</feature>
<evidence type="ECO:0000256" key="5">
    <source>
        <dbReference type="ARBA" id="ARBA00022840"/>
    </source>
</evidence>
<dbReference type="OrthoDB" id="9805197at2"/>
<dbReference type="SUPFAM" id="SSF50249">
    <property type="entry name" value="Nucleic acid-binding proteins"/>
    <property type="match status" value="1"/>
</dbReference>
<dbReference type="Gene3D" id="2.40.50.140">
    <property type="entry name" value="Nucleic acid-binding proteins"/>
    <property type="match status" value="1"/>
</dbReference>
<evidence type="ECO:0000256" key="2">
    <source>
        <dbReference type="ARBA" id="ARBA00022741"/>
    </source>
</evidence>
<dbReference type="Pfam" id="PF07497">
    <property type="entry name" value="Rho_RNA_bind"/>
    <property type="match status" value="1"/>
</dbReference>
<dbReference type="SMART" id="SM00357">
    <property type="entry name" value="CSP"/>
    <property type="match status" value="1"/>
</dbReference>
<keyword evidence="6 9" id="KW-0694">RNA-binding</keyword>
<dbReference type="PANTHER" id="PTHR46425:SF1">
    <property type="entry name" value="TRANSCRIPTION TERMINATION FACTOR RHO"/>
    <property type="match status" value="1"/>
</dbReference>
<evidence type="ECO:0000256" key="9">
    <source>
        <dbReference type="HAMAP-Rule" id="MF_01884"/>
    </source>
</evidence>
<comment type="similarity">
    <text evidence="9 11">Belongs to the Rho family.</text>
</comment>
<organism evidence="13 14">
    <name type="scientific">Tumebacillus avium</name>
    <dbReference type="NCBI Taxonomy" id="1903704"/>
    <lineage>
        <taxon>Bacteria</taxon>
        <taxon>Bacillati</taxon>
        <taxon>Bacillota</taxon>
        <taxon>Bacilli</taxon>
        <taxon>Bacillales</taxon>
        <taxon>Alicyclobacillaceae</taxon>
        <taxon>Tumebacillus</taxon>
    </lineage>
</organism>
<dbReference type="InterPro" id="IPR011129">
    <property type="entry name" value="CSD"/>
</dbReference>
<dbReference type="InterPro" id="IPR004665">
    <property type="entry name" value="Term_rho"/>
</dbReference>
<dbReference type="NCBIfam" id="NF006886">
    <property type="entry name" value="PRK09376.1"/>
    <property type="match status" value="1"/>
</dbReference>
<dbReference type="InterPro" id="IPR012340">
    <property type="entry name" value="NA-bd_OB-fold"/>
</dbReference>
<evidence type="ECO:0000256" key="10">
    <source>
        <dbReference type="NCBIfam" id="TIGR00767"/>
    </source>
</evidence>
<feature type="domain" description="Rho RNA-BD" evidence="12">
    <location>
        <begin position="56"/>
        <end position="129"/>
    </location>
</feature>
<dbReference type="PROSITE" id="PS51856">
    <property type="entry name" value="RHO_RNA_BD"/>
    <property type="match status" value="1"/>
</dbReference>
<dbReference type="KEGG" id="tum:CBW65_05335"/>
<dbReference type="NCBIfam" id="TIGR00767">
    <property type="entry name" value="rho"/>
    <property type="match status" value="1"/>
</dbReference>
<keyword evidence="2 9" id="KW-0547">Nucleotide-binding</keyword>
<protein>
    <recommendedName>
        <fullName evidence="9 10">Transcription termination factor Rho</fullName>
        <ecNumber evidence="9 10">3.6.4.-</ecNumber>
    </recommendedName>
    <alternativeName>
        <fullName evidence="9">ATP-dependent helicase Rho</fullName>
    </alternativeName>
</protein>
<dbReference type="InterPro" id="IPR036269">
    <property type="entry name" value="Rho_N_sf"/>
</dbReference>
<dbReference type="GO" id="GO:0006353">
    <property type="term" value="P:DNA-templated transcription termination"/>
    <property type="evidence" value="ECO:0007669"/>
    <property type="project" value="UniProtKB-UniRule"/>
</dbReference>
<feature type="binding site" evidence="9">
    <location>
        <position position="215"/>
    </location>
    <ligand>
        <name>ATP</name>
        <dbReference type="ChEBI" id="CHEBI:30616"/>
    </ligand>
</feature>
<dbReference type="Pfam" id="PF00006">
    <property type="entry name" value="ATP-synt_ab"/>
    <property type="match status" value="1"/>
</dbReference>
<dbReference type="GO" id="GO:0003723">
    <property type="term" value="F:RNA binding"/>
    <property type="evidence" value="ECO:0007669"/>
    <property type="project" value="UniProtKB-UniRule"/>
</dbReference>
<evidence type="ECO:0000259" key="12">
    <source>
        <dbReference type="PROSITE" id="PS51856"/>
    </source>
</evidence>
<evidence type="ECO:0000256" key="4">
    <source>
        <dbReference type="ARBA" id="ARBA00022806"/>
    </source>
</evidence>
<dbReference type="InterPro" id="IPR027417">
    <property type="entry name" value="P-loop_NTPase"/>
</dbReference>
<evidence type="ECO:0000256" key="7">
    <source>
        <dbReference type="ARBA" id="ARBA00023015"/>
    </source>
</evidence>
<evidence type="ECO:0000256" key="3">
    <source>
        <dbReference type="ARBA" id="ARBA00022801"/>
    </source>
</evidence>
<keyword evidence="3 9" id="KW-0378">Hydrolase</keyword>
<evidence type="ECO:0000256" key="6">
    <source>
        <dbReference type="ARBA" id="ARBA00022884"/>
    </source>
</evidence>
<reference evidence="14" key="1">
    <citation type="submission" date="2017-05" db="EMBL/GenBank/DDBJ databases">
        <authorList>
            <person name="Sung H."/>
        </authorList>
    </citation>
    <scope>NUCLEOTIDE SEQUENCE [LARGE SCALE GENOMIC DNA]</scope>
    <source>
        <strain evidence="14">AR23208</strain>
    </source>
</reference>
<dbReference type="CDD" id="cd04459">
    <property type="entry name" value="Rho_CSD"/>
    <property type="match status" value="1"/>
</dbReference>
<dbReference type="InterPro" id="IPR003593">
    <property type="entry name" value="AAA+_ATPase"/>
</dbReference>
<comment type="caution">
    <text evidence="9">Lacks conserved residue(s) required for the propagation of feature annotation.</text>
</comment>